<reference evidence="2" key="1">
    <citation type="submission" date="2022-06" db="EMBL/GenBank/DDBJ databases">
        <authorList>
            <person name="Dietemann V."/>
            <person name="Ory F."/>
            <person name="Dainat B."/>
            <person name="Oberhansli S."/>
        </authorList>
    </citation>
    <scope>NUCLEOTIDE SEQUENCE</scope>
    <source>
        <strain evidence="2">Ena-SAMPLE-TAB-26-04-2022-14:26:32:270-5432</strain>
    </source>
</reference>
<name>A0ABM9G361_9BACL</name>
<dbReference type="Proteomes" id="UP001154322">
    <property type="component" value="Unassembled WGS sequence"/>
</dbReference>
<comment type="caution">
    <text evidence="2">The sequence shown here is derived from an EMBL/GenBank/DDBJ whole genome shotgun (WGS) entry which is preliminary data.</text>
</comment>
<proteinExistence type="predicted"/>
<dbReference type="EMBL" id="CALYLO010000004">
    <property type="protein sequence ID" value="CAH8246116.1"/>
    <property type="molecule type" value="Genomic_DNA"/>
</dbReference>
<gene>
    <name evidence="2" type="ORF">WJ0W_003353</name>
</gene>
<evidence type="ECO:0000313" key="3">
    <source>
        <dbReference type="Proteomes" id="UP001154322"/>
    </source>
</evidence>
<sequence>MKKAADPGPTGTDQFKPISTGMNAPQISKVGEVGKIGKVEGEVDISDEKLMMMRELAEMDSIQNFVTLTPTVQVSTGDIHQGFDFDTLINRIEQKLEEEFVSTAEGVYG</sequence>
<accession>A0ABM9G361</accession>
<dbReference type="RefSeq" id="WP_249725615.1">
    <property type="nucleotide sequence ID" value="NZ_AP031286.1"/>
</dbReference>
<evidence type="ECO:0000256" key="1">
    <source>
        <dbReference type="SAM" id="MobiDB-lite"/>
    </source>
</evidence>
<protein>
    <submittedName>
        <fullName evidence="2">Uncharacterized protein</fullName>
    </submittedName>
</protein>
<organism evidence="2 3">
    <name type="scientific">Paenibacillus melissococcoides</name>
    <dbReference type="NCBI Taxonomy" id="2912268"/>
    <lineage>
        <taxon>Bacteria</taxon>
        <taxon>Bacillati</taxon>
        <taxon>Bacillota</taxon>
        <taxon>Bacilli</taxon>
        <taxon>Bacillales</taxon>
        <taxon>Paenibacillaceae</taxon>
        <taxon>Paenibacillus</taxon>
    </lineage>
</organism>
<keyword evidence="3" id="KW-1185">Reference proteome</keyword>
<evidence type="ECO:0000313" key="2">
    <source>
        <dbReference type="EMBL" id="CAH8246116.1"/>
    </source>
</evidence>
<feature type="region of interest" description="Disordered" evidence="1">
    <location>
        <begin position="1"/>
        <end position="24"/>
    </location>
</feature>